<dbReference type="SMART" id="SM00028">
    <property type="entry name" value="TPR"/>
    <property type="match status" value="4"/>
</dbReference>
<comment type="catalytic activity">
    <reaction evidence="1">
        <text>S-ubiquitinyl-[E2 ubiquitin-conjugating enzyme]-L-cysteine + [acceptor protein]-L-lysine = [E2 ubiquitin-conjugating enzyme]-L-cysteine + N(6)-ubiquitinyl-[acceptor protein]-L-lysine.</text>
        <dbReference type="EC" id="2.3.2.27"/>
    </reaction>
</comment>
<keyword evidence="16" id="KW-1185">Reference proteome</keyword>
<dbReference type="InterPro" id="IPR043866">
    <property type="entry name" value="TTC3/DZIP3_dom"/>
</dbReference>
<dbReference type="SUPFAM" id="SSF57850">
    <property type="entry name" value="RING/U-box"/>
    <property type="match status" value="1"/>
</dbReference>
<dbReference type="InterPro" id="IPR056870">
    <property type="entry name" value="TTC3/DZIP3/RBM44-like_helical"/>
</dbReference>
<feature type="compositionally biased region" description="Basic residues" evidence="13">
    <location>
        <begin position="989"/>
        <end position="999"/>
    </location>
</feature>
<dbReference type="Pfam" id="PF13639">
    <property type="entry name" value="zf-RING_2"/>
    <property type="match status" value="1"/>
</dbReference>
<dbReference type="InterPro" id="IPR056871">
    <property type="entry name" value="WH_TTC3"/>
</dbReference>
<feature type="region of interest" description="Disordered" evidence="13">
    <location>
        <begin position="1776"/>
        <end position="1823"/>
    </location>
</feature>
<dbReference type="SUPFAM" id="SSF48452">
    <property type="entry name" value="TPR-like"/>
    <property type="match status" value="1"/>
</dbReference>
<keyword evidence="5" id="KW-0963">Cytoplasm</keyword>
<sequence length="1911" mass="217303">MSDSDGDPDFDEYPDEVPHRAKRAYEKNSSAPKSTLDTFERWRLIPSHTKKKTCHMMHMCVFWWHILLRQQDKSSTTQWAVQVGFLDNHVTGDLSLKRLYKIEVLESILRALEKGCLSDELTKQLVFLGNQFGLSQQADCVDEAVRFLEKTGEPDIASQIQRLGCLRIRFLTLSFVFSEYAQYVQAMAYNKEEMMTQLDTANCRCCVQRSEEMKNKGNELFQKRKYDAAVKWYTKAIKYYPENYILYGNRALCFIRSEKYQKAIGDGKRATIIQPSWAKGHYRFCDALFSLGEHKRALEANERAQELCYRDAEGIRDLQQQRGRFLSEMEESKGSGKRKKIGAKKDSSKRLDSVPRTGVERPHNTESSSRSEHTSDSSATEHKEPDEGSGCIENPVTAERRAQTEQNKEPAEMKSEMTGKKNRKTDPFATEKQLKRTRHPPPQEKMGDSSDSGNLLAKLSSAVQDAQTALTDQRCRNAEHAFSQALHVLDSTVPKELGISELDVAILKYGHATALIEIGQPEELAEAKEEFHSIQKTTARTLQCLIFYGIGKVWLKENRFSVALEHFSDALVMVKRQITPGKLTWPTTKAVIEETQPEYLKGRLEECIEMCMFPPKPDGVCRHQKCQGHSKIEIYFTDPDFKGFIRMVCCQSCNVEFHISCWKKMKAAMFSDKNDKDFLQETCFTPDCGGKICHIVIFGSTGLIKCEFESSIQKTKVTAKTRVKQKCTSWKKLKSKEDRKLRRKQHRQAASEAIQEGTKLVPLDKSVMSAVEPQEKASQAWLFYGDRVLHQIFENKELLKEETHDISAFIKCLLPWRERERGEENAVQSFKEPESFGDVVDFLLERKNRVWARIFIQLLSTLDISPKLHDWACRLDSAGLKAAESFIERYAEHLEELNLAPLLAFPPMQDVLIEKFGSVPEIFHFTVTDFLKQAPPQEVRLFIWTLEENRELYPSFHHALDEYFELMDGLCLVIKKTEHENKINSPIKGKNRGRKKKQKEPKSVILLSGTRGGTLGEDDDEDIFFEDDSLMLLDSSDPFSVPNHLRDQVAEFEGQYVGAPGSHYRRILDNNPDPTKESLYDYFEQVLEEHGPMEVSNQLLVGELENFPSEAQLKIQEAGGLQTFLQESLRFVMMDNLIGLMKHAVSLQEVTDDPMAELHCVSTPSVEEVKGPTLNPSAKEFQPLFQTPTQGDGDAGASLGHAAVMSDLAQVLPQPGCFDFASDAVYSSSDITEMFSTCPEPFVYDPSVNSNFHFAAVPSEMYDSERTFLSDSPTPYLGAFNNPSIDIQSHNKKTDSTVKKEAVNQCNNSVGQSSKRPVCKNVNTQVFPECKDHVAVNTEPYELFETNKGDMIKKEKDNLEFEKQMHQMMEDYEKEEQKREEEISSLEKELDSLRQNTEITNKEVELFQQELEKEVKKDQQEKKENQETLKALKSEIKELSDSHETFSKDIREKNKEYDKHLNDFLERSNQSATEKMSLEDEIKRCRDLCAEATRRSQAAEISILENRRQRGLRGLNKCVSDGEMILAKVKDMATRFPSSGLHLAAEEWQAYVWDVKEKILKTKSQYKEQMELLKKGNRLCTLPVVPVPTASPPPPMPVMPVAPVISDPSVVRVVYPVHPARQPNLQQYFMPYGVTMPMAHRLQQQKGPRVPSASPPVQTEDPVGKLGQADQISQVSPLPPATQTNTQTTGNSQSHAVVRPAAPLLSQGPRAGVQQHSNVFEKIIDRLNNMFPHYSRSTLTKFIQEVRVANGGCLNNLSYEEVINRVAQLILDHQDNTREQMSSTHRPEPGAFGVQVSRTPPPRSDSPAATRAANTPPPSHVWKSVGVQNTKWAKSKALNVEDPCIICHEEMAQEELCVLECRHSFHRECIKSWLKEQSTCPTCREHALLPEDFPLLPGRIRRGHTPAAPSS</sequence>
<evidence type="ECO:0000256" key="4">
    <source>
        <dbReference type="ARBA" id="ARBA00012483"/>
    </source>
</evidence>
<feature type="repeat" description="TPR" evidence="11">
    <location>
        <begin position="210"/>
        <end position="243"/>
    </location>
</feature>
<dbReference type="EMBL" id="JAFBMS010000006">
    <property type="protein sequence ID" value="KAG9351552.1"/>
    <property type="molecule type" value="Genomic_DNA"/>
</dbReference>
<dbReference type="PROSITE" id="PS50089">
    <property type="entry name" value="ZF_RING_2"/>
    <property type="match status" value="1"/>
</dbReference>
<evidence type="ECO:0000256" key="6">
    <source>
        <dbReference type="ARBA" id="ARBA00022679"/>
    </source>
</evidence>
<dbReference type="GO" id="GO:0008270">
    <property type="term" value="F:zinc ion binding"/>
    <property type="evidence" value="ECO:0007669"/>
    <property type="project" value="UniProtKB-KW"/>
</dbReference>
<keyword evidence="11" id="KW-0802">TPR repeat</keyword>
<dbReference type="Gene3D" id="3.30.40.10">
    <property type="entry name" value="Zinc/RING finger domain, C3HC4 (zinc finger)"/>
    <property type="match status" value="1"/>
</dbReference>
<keyword evidence="6" id="KW-0808">Transferase</keyword>
<name>A0A8T2PMD9_9TELE</name>
<protein>
    <recommendedName>
        <fullName evidence="4">RING-type E3 ubiquitin transferase</fullName>
        <ecNumber evidence="4">2.3.2.27</ecNumber>
    </recommendedName>
</protein>
<comment type="subcellular location">
    <subcellularLocation>
        <location evidence="2">Cytoplasm</location>
    </subcellularLocation>
</comment>
<evidence type="ECO:0000259" key="14">
    <source>
        <dbReference type="PROSITE" id="PS50089"/>
    </source>
</evidence>
<dbReference type="SMART" id="SM00184">
    <property type="entry name" value="RING"/>
    <property type="match status" value="1"/>
</dbReference>
<comment type="pathway">
    <text evidence="3">Protein modification; protein ubiquitination.</text>
</comment>
<dbReference type="CDD" id="cd16481">
    <property type="entry name" value="RING-H2_TTC3"/>
    <property type="match status" value="1"/>
</dbReference>
<keyword evidence="12" id="KW-0175">Coiled coil</keyword>
<dbReference type="InterPro" id="IPR011990">
    <property type="entry name" value="TPR-like_helical_dom_sf"/>
</dbReference>
<feature type="region of interest" description="Disordered" evidence="13">
    <location>
        <begin position="983"/>
        <end position="1003"/>
    </location>
</feature>
<dbReference type="OrthoDB" id="8062037at2759"/>
<feature type="compositionally biased region" description="Basic and acidic residues" evidence="13">
    <location>
        <begin position="398"/>
        <end position="419"/>
    </location>
</feature>
<feature type="compositionally biased region" description="Acidic residues" evidence="13">
    <location>
        <begin position="1"/>
        <end position="15"/>
    </location>
</feature>
<evidence type="ECO:0000256" key="9">
    <source>
        <dbReference type="ARBA" id="ARBA00022833"/>
    </source>
</evidence>
<feature type="coiled-coil region" evidence="12">
    <location>
        <begin position="1358"/>
        <end position="1495"/>
    </location>
</feature>
<dbReference type="GO" id="GO:0005737">
    <property type="term" value="C:cytoplasm"/>
    <property type="evidence" value="ECO:0007669"/>
    <property type="project" value="UniProtKB-SubCell"/>
</dbReference>
<evidence type="ECO:0000256" key="13">
    <source>
        <dbReference type="SAM" id="MobiDB-lite"/>
    </source>
</evidence>
<dbReference type="Pfam" id="PF24812">
    <property type="entry name" value="WHD_TTC3"/>
    <property type="match status" value="1"/>
</dbReference>
<feature type="region of interest" description="Disordered" evidence="13">
    <location>
        <begin position="1"/>
        <end position="29"/>
    </location>
</feature>
<dbReference type="EC" id="2.3.2.27" evidence="4"/>
<evidence type="ECO:0000256" key="7">
    <source>
        <dbReference type="ARBA" id="ARBA00022723"/>
    </source>
</evidence>
<proteinExistence type="predicted"/>
<feature type="compositionally biased region" description="Low complexity" evidence="13">
    <location>
        <begin position="1682"/>
        <end position="1694"/>
    </location>
</feature>
<evidence type="ECO:0000256" key="12">
    <source>
        <dbReference type="SAM" id="Coils"/>
    </source>
</evidence>
<dbReference type="InterPro" id="IPR013083">
    <property type="entry name" value="Znf_RING/FYVE/PHD"/>
</dbReference>
<evidence type="ECO:0000256" key="3">
    <source>
        <dbReference type="ARBA" id="ARBA00004906"/>
    </source>
</evidence>
<dbReference type="Gene3D" id="1.25.40.10">
    <property type="entry name" value="Tetratricopeptide repeat domain"/>
    <property type="match status" value="1"/>
</dbReference>
<dbReference type="InterPro" id="IPR001841">
    <property type="entry name" value="Znf_RING"/>
</dbReference>
<feature type="domain" description="RING-type" evidence="14">
    <location>
        <begin position="1844"/>
        <end position="1884"/>
    </location>
</feature>
<feature type="region of interest" description="Disordered" evidence="13">
    <location>
        <begin position="1642"/>
        <end position="1695"/>
    </location>
</feature>
<keyword evidence="8 10" id="KW-0863">Zinc-finger</keyword>
<organism evidence="15 16">
    <name type="scientific">Albula glossodonta</name>
    <name type="common">roundjaw bonefish</name>
    <dbReference type="NCBI Taxonomy" id="121402"/>
    <lineage>
        <taxon>Eukaryota</taxon>
        <taxon>Metazoa</taxon>
        <taxon>Chordata</taxon>
        <taxon>Craniata</taxon>
        <taxon>Vertebrata</taxon>
        <taxon>Euteleostomi</taxon>
        <taxon>Actinopterygii</taxon>
        <taxon>Neopterygii</taxon>
        <taxon>Teleostei</taxon>
        <taxon>Albuliformes</taxon>
        <taxon>Albulidae</taxon>
        <taxon>Albula</taxon>
    </lineage>
</organism>
<comment type="caution">
    <text evidence="15">The sequence shown here is derived from an EMBL/GenBank/DDBJ whole genome shotgun (WGS) entry which is preliminary data.</text>
</comment>
<dbReference type="Pfam" id="PF24525">
    <property type="entry name" value="TTC3"/>
    <property type="match status" value="1"/>
</dbReference>
<evidence type="ECO:0000313" key="16">
    <source>
        <dbReference type="Proteomes" id="UP000824540"/>
    </source>
</evidence>
<evidence type="ECO:0000256" key="5">
    <source>
        <dbReference type="ARBA" id="ARBA00022490"/>
    </source>
</evidence>
<accession>A0A8T2PMD9</accession>
<dbReference type="PROSITE" id="PS50005">
    <property type="entry name" value="TPR"/>
    <property type="match status" value="1"/>
</dbReference>
<evidence type="ECO:0000256" key="1">
    <source>
        <dbReference type="ARBA" id="ARBA00000900"/>
    </source>
</evidence>
<dbReference type="Pfam" id="PF19179">
    <property type="entry name" value="TTC3_DZIP3_dom"/>
    <property type="match status" value="1"/>
</dbReference>
<reference evidence="15" key="1">
    <citation type="thesis" date="2021" institute="BYU ScholarsArchive" country="Provo, UT, USA">
        <title>Applications of and Algorithms for Genome Assembly and Genomic Analyses with an Emphasis on Marine Teleosts.</title>
        <authorList>
            <person name="Pickett B.D."/>
        </authorList>
    </citation>
    <scope>NUCLEOTIDE SEQUENCE</scope>
    <source>
        <strain evidence="15">HI-2016</strain>
    </source>
</reference>
<evidence type="ECO:0000256" key="2">
    <source>
        <dbReference type="ARBA" id="ARBA00004496"/>
    </source>
</evidence>
<feature type="region of interest" description="Disordered" evidence="13">
    <location>
        <begin position="327"/>
        <end position="453"/>
    </location>
</feature>
<evidence type="ECO:0000256" key="8">
    <source>
        <dbReference type="ARBA" id="ARBA00022771"/>
    </source>
</evidence>
<keyword evidence="7" id="KW-0479">Metal-binding</keyword>
<gene>
    <name evidence="15" type="ORF">JZ751_022803</name>
</gene>
<dbReference type="GO" id="GO:0061630">
    <property type="term" value="F:ubiquitin protein ligase activity"/>
    <property type="evidence" value="ECO:0007669"/>
    <property type="project" value="UniProtKB-EC"/>
</dbReference>
<feature type="compositionally biased region" description="Basic and acidic residues" evidence="13">
    <location>
        <begin position="343"/>
        <end position="386"/>
    </location>
</feature>
<dbReference type="Proteomes" id="UP000824540">
    <property type="component" value="Unassembled WGS sequence"/>
</dbReference>
<dbReference type="PANTHER" id="PTHR17550:SF8">
    <property type="entry name" value="RING-TYPE E3 UBIQUITIN TRANSFERASE"/>
    <property type="match status" value="1"/>
</dbReference>
<dbReference type="Pfam" id="PF24905">
    <property type="entry name" value="TTC3_9th"/>
    <property type="match status" value="1"/>
</dbReference>
<evidence type="ECO:0000256" key="11">
    <source>
        <dbReference type="PROSITE-ProRule" id="PRU00339"/>
    </source>
</evidence>
<evidence type="ECO:0000313" key="15">
    <source>
        <dbReference type="EMBL" id="KAG9351552.1"/>
    </source>
</evidence>
<dbReference type="Pfam" id="PF13432">
    <property type="entry name" value="TPR_16"/>
    <property type="match status" value="1"/>
</dbReference>
<evidence type="ECO:0000256" key="10">
    <source>
        <dbReference type="PROSITE-ProRule" id="PRU00175"/>
    </source>
</evidence>
<keyword evidence="9" id="KW-0862">Zinc</keyword>
<dbReference type="InterPro" id="IPR019734">
    <property type="entry name" value="TPR_rpt"/>
</dbReference>
<feature type="compositionally biased region" description="Basic and acidic residues" evidence="13">
    <location>
        <begin position="16"/>
        <end position="26"/>
    </location>
</feature>
<dbReference type="InterPro" id="IPR056872">
    <property type="entry name" value="TTC3/DZIP3-like_helical"/>
</dbReference>
<dbReference type="PANTHER" id="PTHR17550">
    <property type="entry name" value="E3 UBIQUITIN-PROTEIN LIGASE TTC3"/>
    <property type="match status" value="1"/>
</dbReference>